<evidence type="ECO:0000313" key="2">
    <source>
        <dbReference type="Proteomes" id="UP000886885"/>
    </source>
</evidence>
<reference evidence="1" key="1">
    <citation type="journal article" date="2020" name="bioRxiv">
        <title>Hybrid origin of Populus tomentosa Carr. identified through genome sequencing and phylogenomic analysis.</title>
        <authorList>
            <person name="An X."/>
            <person name="Gao K."/>
            <person name="Chen Z."/>
            <person name="Li J."/>
            <person name="Yang X."/>
            <person name="Yang X."/>
            <person name="Zhou J."/>
            <person name="Guo T."/>
            <person name="Zhao T."/>
            <person name="Huang S."/>
            <person name="Miao D."/>
            <person name="Khan W.U."/>
            <person name="Rao P."/>
            <person name="Ye M."/>
            <person name="Lei B."/>
            <person name="Liao W."/>
            <person name="Wang J."/>
            <person name="Ji L."/>
            <person name="Li Y."/>
            <person name="Guo B."/>
            <person name="Mustafa N.S."/>
            <person name="Li S."/>
            <person name="Yun Q."/>
            <person name="Keller S.R."/>
            <person name="Mao J."/>
            <person name="Zhang R."/>
            <person name="Strauss S.H."/>
        </authorList>
    </citation>
    <scope>NUCLEOTIDE SEQUENCE</scope>
    <source>
        <strain evidence="1">GM15</strain>
        <tissue evidence="1">Leaf</tissue>
    </source>
</reference>
<evidence type="ECO:0000313" key="1">
    <source>
        <dbReference type="EMBL" id="KAG6780642.1"/>
    </source>
</evidence>
<accession>A0A8X8A605</accession>
<name>A0A8X8A605_POPTO</name>
<dbReference type="PANTHER" id="PTHR38925">
    <property type="entry name" value="PROTEIN, PUTATIVE-RELATED"/>
    <property type="match status" value="1"/>
</dbReference>
<dbReference type="OrthoDB" id="942283at2759"/>
<protein>
    <submittedName>
        <fullName evidence="1">Uncharacterized protein</fullName>
    </submittedName>
</protein>
<proteinExistence type="predicted"/>
<sequence>MGLPMVAVAKLNLLLSTSRTRASLVTFLLFPYVLKLTFTVRLFRRAYTGLLHSSRLFLFQLSQIAFDTDQPAPIKVDTAVVRPATIQSTVLVNDAAKGSDIDPQEAQQTLEIAPPSRPNVGLFKTEWPGNTTSNGALLSPLSLSRIPVDAEIRREGPSTPPFISPSVLELVACRLVMSKERKE</sequence>
<comment type="caution">
    <text evidence="1">The sequence shown here is derived from an EMBL/GenBank/DDBJ whole genome shotgun (WGS) entry which is preliminary data.</text>
</comment>
<organism evidence="1 2">
    <name type="scientific">Populus tomentosa</name>
    <name type="common">Chinese white poplar</name>
    <dbReference type="NCBI Taxonomy" id="118781"/>
    <lineage>
        <taxon>Eukaryota</taxon>
        <taxon>Viridiplantae</taxon>
        <taxon>Streptophyta</taxon>
        <taxon>Embryophyta</taxon>
        <taxon>Tracheophyta</taxon>
        <taxon>Spermatophyta</taxon>
        <taxon>Magnoliopsida</taxon>
        <taxon>eudicotyledons</taxon>
        <taxon>Gunneridae</taxon>
        <taxon>Pentapetalae</taxon>
        <taxon>rosids</taxon>
        <taxon>fabids</taxon>
        <taxon>Malpighiales</taxon>
        <taxon>Salicaceae</taxon>
        <taxon>Saliceae</taxon>
        <taxon>Populus</taxon>
    </lineage>
</organism>
<dbReference type="EMBL" id="JAAWWB010000006">
    <property type="protein sequence ID" value="KAG6780642.1"/>
    <property type="molecule type" value="Genomic_DNA"/>
</dbReference>
<dbReference type="AlphaFoldDB" id="A0A8X8A605"/>
<dbReference type="Proteomes" id="UP000886885">
    <property type="component" value="Chromosome 3D"/>
</dbReference>
<gene>
    <name evidence="1" type="ORF">POTOM_013509</name>
</gene>
<keyword evidence="2" id="KW-1185">Reference proteome</keyword>
<dbReference type="PANTHER" id="PTHR38925:SF1">
    <property type="entry name" value="PROTEIN, PUTATIVE-RELATED"/>
    <property type="match status" value="1"/>
</dbReference>